<dbReference type="Proteomes" id="UP000287033">
    <property type="component" value="Unassembled WGS sequence"/>
</dbReference>
<feature type="region of interest" description="Disordered" evidence="1">
    <location>
        <begin position="1"/>
        <end position="40"/>
    </location>
</feature>
<dbReference type="AlphaFoldDB" id="A0A401TWK9"/>
<proteinExistence type="predicted"/>
<accession>A0A401TWK9</accession>
<dbReference type="EMBL" id="BEZZ01207976">
    <property type="protein sequence ID" value="GCC46998.1"/>
    <property type="molecule type" value="Genomic_DNA"/>
</dbReference>
<gene>
    <name evidence="2" type="ORF">chiPu_0031362</name>
</gene>
<feature type="compositionally biased region" description="Basic and acidic residues" evidence="1">
    <location>
        <begin position="15"/>
        <end position="36"/>
    </location>
</feature>
<sequence length="72" mass="7680">MLRATEGRAGNCARCSERPRGERGTGHGAPSDRGESGELGTLLRVWGPTEGRPGTVLRVTEGRAGNWAWCSE</sequence>
<protein>
    <submittedName>
        <fullName evidence="2">Uncharacterized protein</fullName>
    </submittedName>
</protein>
<evidence type="ECO:0000313" key="3">
    <source>
        <dbReference type="Proteomes" id="UP000287033"/>
    </source>
</evidence>
<keyword evidence="3" id="KW-1185">Reference proteome</keyword>
<evidence type="ECO:0000256" key="1">
    <source>
        <dbReference type="SAM" id="MobiDB-lite"/>
    </source>
</evidence>
<reference evidence="2 3" key="1">
    <citation type="journal article" date="2018" name="Nat. Ecol. Evol.">
        <title>Shark genomes provide insights into elasmobranch evolution and the origin of vertebrates.</title>
        <authorList>
            <person name="Hara Y"/>
            <person name="Yamaguchi K"/>
            <person name="Onimaru K"/>
            <person name="Kadota M"/>
            <person name="Koyanagi M"/>
            <person name="Keeley SD"/>
            <person name="Tatsumi K"/>
            <person name="Tanaka K"/>
            <person name="Motone F"/>
            <person name="Kageyama Y"/>
            <person name="Nozu R"/>
            <person name="Adachi N"/>
            <person name="Nishimura O"/>
            <person name="Nakagawa R"/>
            <person name="Tanegashima C"/>
            <person name="Kiyatake I"/>
            <person name="Matsumoto R"/>
            <person name="Murakumo K"/>
            <person name="Nishida K"/>
            <person name="Terakita A"/>
            <person name="Kuratani S"/>
            <person name="Sato K"/>
            <person name="Hyodo S Kuraku.S."/>
        </authorList>
    </citation>
    <scope>NUCLEOTIDE SEQUENCE [LARGE SCALE GENOMIC DNA]</scope>
</reference>
<name>A0A401TWK9_CHIPU</name>
<organism evidence="2 3">
    <name type="scientific">Chiloscyllium punctatum</name>
    <name type="common">Brownbanded bambooshark</name>
    <name type="synonym">Hemiscyllium punctatum</name>
    <dbReference type="NCBI Taxonomy" id="137246"/>
    <lineage>
        <taxon>Eukaryota</taxon>
        <taxon>Metazoa</taxon>
        <taxon>Chordata</taxon>
        <taxon>Craniata</taxon>
        <taxon>Vertebrata</taxon>
        <taxon>Chondrichthyes</taxon>
        <taxon>Elasmobranchii</taxon>
        <taxon>Galeomorphii</taxon>
        <taxon>Galeoidea</taxon>
        <taxon>Orectolobiformes</taxon>
        <taxon>Hemiscylliidae</taxon>
        <taxon>Chiloscyllium</taxon>
    </lineage>
</organism>
<comment type="caution">
    <text evidence="2">The sequence shown here is derived from an EMBL/GenBank/DDBJ whole genome shotgun (WGS) entry which is preliminary data.</text>
</comment>
<evidence type="ECO:0000313" key="2">
    <source>
        <dbReference type="EMBL" id="GCC46998.1"/>
    </source>
</evidence>